<keyword evidence="2" id="KW-1185">Reference proteome</keyword>
<dbReference type="GeneID" id="40106923"/>
<proteinExistence type="predicted"/>
<protein>
    <recommendedName>
        <fullName evidence="3">DNA-binding protein</fullName>
    </recommendedName>
</protein>
<accession>A0A4P7XLG6</accession>
<dbReference type="KEGG" id="hmi:soil367_18660"/>
<dbReference type="Proteomes" id="UP000298049">
    <property type="component" value="Plasmid psoil36-7"/>
</dbReference>
<organism evidence="1 2">
    <name type="scientific">Hydrocarboniclastica marina</name>
    <dbReference type="NCBI Taxonomy" id="2259620"/>
    <lineage>
        <taxon>Bacteria</taxon>
        <taxon>Pseudomonadati</taxon>
        <taxon>Pseudomonadota</taxon>
        <taxon>Gammaproteobacteria</taxon>
        <taxon>Alteromonadales</taxon>
        <taxon>Alteromonadaceae</taxon>
        <taxon>Hydrocarboniclastica</taxon>
    </lineage>
</organism>
<evidence type="ECO:0000313" key="2">
    <source>
        <dbReference type="Proteomes" id="UP000298049"/>
    </source>
</evidence>
<name>A0A4P7XLG6_9ALTE</name>
<reference evidence="1 2" key="1">
    <citation type="submission" date="2018-07" db="EMBL/GenBank/DDBJ databases">
        <title>Marsedoiliclastica nanhaica gen. nov. sp. nov., a novel marine hydrocarbonoclastic bacterium isolated from an in-situ enriched hydrocarbon-degrading consortium in deep-sea sediment.</title>
        <authorList>
            <person name="Dong C."/>
            <person name="Ma T."/>
            <person name="Liu R."/>
            <person name="Shao Z."/>
        </authorList>
    </citation>
    <scope>NUCLEOTIDE SEQUENCE [LARGE SCALE GENOMIC DNA]</scope>
    <source>
        <strain evidence="2">soil36-7</strain>
        <plasmid evidence="1 2">psoil36-7</plasmid>
    </source>
</reference>
<dbReference type="RefSeq" id="WP_136550769.1">
    <property type="nucleotide sequence ID" value="NZ_CP031094.1"/>
</dbReference>
<keyword evidence="1" id="KW-0614">Plasmid</keyword>
<geneLocation type="plasmid" evidence="1 2">
    <name>psoil36-7</name>
</geneLocation>
<sequence>MIEHTEPDMDVGAPVVRVGRQDEIVEDFTTFIRQHRIIFEGTEKKARMNLLKRSLEVLFKEIDRFDESELDALSSRTDSRLIVELAQASLSDRPTDREGRMLIRGAERLKKLLERSGGTVSSKWVADFLQTSEAAVRKRVQRNGLIARRLPSGDLSLPRFQFDERTGGVVPGLSKFMKEVSGTPEEMIQFLLVPHNPAVSRETPLDLLKQDNVAKVVELAELHLQQRP</sequence>
<evidence type="ECO:0008006" key="3">
    <source>
        <dbReference type="Google" id="ProtNLM"/>
    </source>
</evidence>
<evidence type="ECO:0000313" key="1">
    <source>
        <dbReference type="EMBL" id="QCF28096.1"/>
    </source>
</evidence>
<dbReference type="AlphaFoldDB" id="A0A4P7XLG6"/>
<gene>
    <name evidence="1" type="ORF">soil367_18660</name>
</gene>
<dbReference type="EMBL" id="CP031094">
    <property type="protein sequence ID" value="QCF28096.1"/>
    <property type="molecule type" value="Genomic_DNA"/>
</dbReference>
<dbReference type="OrthoDB" id="7777901at2"/>